<keyword evidence="7 12" id="KW-0479">Metal-binding</keyword>
<evidence type="ECO:0000256" key="9">
    <source>
        <dbReference type="ARBA" id="ARBA00022857"/>
    </source>
</evidence>
<evidence type="ECO:0000313" key="15">
    <source>
        <dbReference type="Proteomes" id="UP001449178"/>
    </source>
</evidence>
<keyword evidence="11" id="KW-0511">Multifunctional enzyme</keyword>
<comment type="catalytic activity">
    <reaction evidence="12">
        <text>5-amino-6-(5-phospho-D-ribitylamino)uracil + NADP(+) = 5-amino-6-(5-phospho-D-ribosylamino)uracil + NADPH + H(+)</text>
        <dbReference type="Rhea" id="RHEA:17845"/>
        <dbReference type="ChEBI" id="CHEBI:15378"/>
        <dbReference type="ChEBI" id="CHEBI:57783"/>
        <dbReference type="ChEBI" id="CHEBI:58349"/>
        <dbReference type="ChEBI" id="CHEBI:58421"/>
        <dbReference type="ChEBI" id="CHEBI:58453"/>
        <dbReference type="EC" id="1.1.1.193"/>
    </reaction>
</comment>
<evidence type="ECO:0000256" key="3">
    <source>
        <dbReference type="ARBA" id="ARBA00004910"/>
    </source>
</evidence>
<comment type="similarity">
    <text evidence="5 12">In the C-terminal section; belongs to the HTP reductase family.</text>
</comment>
<comment type="pathway">
    <text evidence="2 12">Cofactor biosynthesis; riboflavin biosynthesis; 5-amino-6-(D-ribitylamino)uracil from GTP: step 2/4.</text>
</comment>
<evidence type="ECO:0000256" key="10">
    <source>
        <dbReference type="ARBA" id="ARBA00023002"/>
    </source>
</evidence>
<protein>
    <recommendedName>
        <fullName evidence="12">Riboflavin biosynthesis protein RibD</fullName>
    </recommendedName>
    <domain>
        <recommendedName>
            <fullName evidence="12">Diaminohydroxyphosphoribosylaminopyrimidine deaminase</fullName>
            <shortName evidence="12">DRAP deaminase</shortName>
            <ecNumber evidence="12">3.5.4.26</ecNumber>
        </recommendedName>
        <alternativeName>
            <fullName evidence="12">Riboflavin-specific deaminase</fullName>
        </alternativeName>
    </domain>
    <domain>
        <recommendedName>
            <fullName evidence="12">5-amino-6-(5-phosphoribosylamino)uracil reductase</fullName>
            <ecNumber evidence="12">1.1.1.193</ecNumber>
        </recommendedName>
        <alternativeName>
            <fullName evidence="12">HTP reductase</fullName>
        </alternativeName>
    </domain>
</protein>
<evidence type="ECO:0000313" key="14">
    <source>
        <dbReference type="EMBL" id="WZW88751.1"/>
    </source>
</evidence>
<dbReference type="GO" id="GO:0008835">
    <property type="term" value="F:diaminohydroxyphosphoribosylaminopyrimidine deaminase activity"/>
    <property type="evidence" value="ECO:0007669"/>
    <property type="project" value="UniProtKB-EC"/>
</dbReference>
<sequence length="384" mass="41970">MSKEQDQDYLQMAFELAQQGYGAVSPNPYVGAILVKEGEIIGRGYHQRAGEAHAEVNAVKDAKAQGYDVSGATLYVTLEPCCFTGKTPACTDLILRSGIARVVTAMEDPNPKVAGQGHQILRNAGIEVETNLAVDQGQALLKIFICNQLQKRTFVTLKAALSLDGKLATQTGDSQWITGSEARKKAHYYRGLHDAILIGKGTLIADNPSLTVRYGFETKAPIRILLLNNFAGITSEMIRTYSFFDTNLAPSWICFDQHYPLESELQTLLLAQGIKLIPLADTQPQTLLAALYAQGVMSLFIEGGAQIYDAFISADLVDEYLLFYGPRLIGNPNALELWRNSPVTVLEKAPRLEITETCHCGESVLMIAKNHGTNNCANIVTKES</sequence>
<dbReference type="GO" id="GO:0008703">
    <property type="term" value="F:5-amino-6-(5-phosphoribosylamino)uracil reductase activity"/>
    <property type="evidence" value="ECO:0007669"/>
    <property type="project" value="UniProtKB-EC"/>
</dbReference>
<comment type="cofactor">
    <cofactor evidence="12">
        <name>Zn(2+)</name>
        <dbReference type="ChEBI" id="CHEBI:29105"/>
    </cofactor>
    <text evidence="12">Binds 1 zinc ion.</text>
</comment>
<dbReference type="Gene3D" id="3.40.430.10">
    <property type="entry name" value="Dihydrofolate Reductase, subunit A"/>
    <property type="match status" value="1"/>
</dbReference>
<dbReference type="PIRSF" id="PIRSF006769">
    <property type="entry name" value="RibD"/>
    <property type="match status" value="1"/>
</dbReference>
<evidence type="ECO:0000256" key="7">
    <source>
        <dbReference type="ARBA" id="ARBA00022723"/>
    </source>
</evidence>
<keyword evidence="15" id="KW-1185">Reference proteome</keyword>
<dbReference type="SUPFAM" id="SSF53597">
    <property type="entry name" value="Dihydrofolate reductase-like"/>
    <property type="match status" value="1"/>
</dbReference>
<dbReference type="PANTHER" id="PTHR38011">
    <property type="entry name" value="DIHYDROFOLATE REDUCTASE FAMILY PROTEIN (AFU_ORTHOLOGUE AFUA_8G06820)"/>
    <property type="match status" value="1"/>
</dbReference>
<dbReference type="EC" id="3.5.4.26" evidence="12"/>
<dbReference type="Gene3D" id="3.40.140.10">
    <property type="entry name" value="Cytidine Deaminase, domain 2"/>
    <property type="match status" value="1"/>
</dbReference>
<dbReference type="InterPro" id="IPR016192">
    <property type="entry name" value="APOBEC/CMP_deaminase_Zn-bd"/>
</dbReference>
<dbReference type="PROSITE" id="PS51747">
    <property type="entry name" value="CYT_DCMP_DEAMINASES_2"/>
    <property type="match status" value="1"/>
</dbReference>
<dbReference type="InterPro" id="IPR004794">
    <property type="entry name" value="Eubact_RibD"/>
</dbReference>
<dbReference type="InterPro" id="IPR050765">
    <property type="entry name" value="Riboflavin_Biosynth_HTPR"/>
</dbReference>
<evidence type="ECO:0000256" key="6">
    <source>
        <dbReference type="ARBA" id="ARBA00022619"/>
    </source>
</evidence>
<dbReference type="Pfam" id="PF01872">
    <property type="entry name" value="RibD_C"/>
    <property type="match status" value="1"/>
</dbReference>
<dbReference type="EMBL" id="CP150637">
    <property type="protein sequence ID" value="WZW88751.1"/>
    <property type="molecule type" value="Genomic_DNA"/>
</dbReference>
<gene>
    <name evidence="14" type="primary">ribD</name>
    <name evidence="14" type="ORF">WMO13_05010</name>
</gene>
<comment type="function">
    <text evidence="1 12">Converts 2,5-diamino-6-(ribosylamino)-4(3h)-pyrimidinone 5'-phosphate into 5-amino-6-(ribosylamino)-2,4(1h,3h)-pyrimidinedione 5'-phosphate.</text>
</comment>
<dbReference type="InterPro" id="IPR002125">
    <property type="entry name" value="CMP_dCMP_dom"/>
</dbReference>
<comment type="catalytic activity">
    <reaction evidence="12">
        <text>2,5-diamino-6-hydroxy-4-(5-phosphoribosylamino)-pyrimidine + H2O + H(+) = 5-amino-6-(5-phospho-D-ribosylamino)uracil + NH4(+)</text>
        <dbReference type="Rhea" id="RHEA:21868"/>
        <dbReference type="ChEBI" id="CHEBI:15377"/>
        <dbReference type="ChEBI" id="CHEBI:15378"/>
        <dbReference type="ChEBI" id="CHEBI:28938"/>
        <dbReference type="ChEBI" id="CHEBI:58453"/>
        <dbReference type="ChEBI" id="CHEBI:58614"/>
        <dbReference type="EC" id="3.5.4.26"/>
    </reaction>
</comment>
<dbReference type="SUPFAM" id="SSF53927">
    <property type="entry name" value="Cytidine deaminase-like"/>
    <property type="match status" value="1"/>
</dbReference>
<keyword evidence="6 12" id="KW-0686">Riboflavin biosynthesis</keyword>
<dbReference type="EC" id="1.1.1.193" evidence="12"/>
<proteinExistence type="inferred from homology"/>
<evidence type="ECO:0000256" key="2">
    <source>
        <dbReference type="ARBA" id="ARBA00004882"/>
    </source>
</evidence>
<comment type="similarity">
    <text evidence="4 12">In the N-terminal section; belongs to the cytidine and deoxycytidylate deaminase family.</text>
</comment>
<keyword evidence="12 14" id="KW-0378">Hydrolase</keyword>
<dbReference type="Pfam" id="PF00383">
    <property type="entry name" value="dCMP_cyt_deam_1"/>
    <property type="match status" value="1"/>
</dbReference>
<dbReference type="InterPro" id="IPR002734">
    <property type="entry name" value="RibDG_C"/>
</dbReference>
<evidence type="ECO:0000256" key="11">
    <source>
        <dbReference type="ARBA" id="ARBA00023268"/>
    </source>
</evidence>
<evidence type="ECO:0000256" key="1">
    <source>
        <dbReference type="ARBA" id="ARBA00002151"/>
    </source>
</evidence>
<dbReference type="CDD" id="cd01284">
    <property type="entry name" value="Riboflavin_deaminase-reductase"/>
    <property type="match status" value="1"/>
</dbReference>
<reference evidence="14 15" key="1">
    <citation type="submission" date="2024-03" db="EMBL/GenBank/DDBJ databases">
        <title>Complete Genome Sequence and Annotation of Ignatzschineria larvae DSM 13226.</title>
        <authorList>
            <person name="Cantrell E."/>
            <person name="Burcham Z.M."/>
        </authorList>
    </citation>
    <scope>NUCLEOTIDE SEQUENCE [LARGE SCALE GENOMIC DNA]</scope>
    <source>
        <strain evidence="14 15">DSM 13226</strain>
    </source>
</reference>
<dbReference type="NCBIfam" id="TIGR00326">
    <property type="entry name" value="eubact_ribD"/>
    <property type="match status" value="1"/>
</dbReference>
<dbReference type="PROSITE" id="PS00903">
    <property type="entry name" value="CYT_DCMP_DEAMINASES_1"/>
    <property type="match status" value="1"/>
</dbReference>
<keyword evidence="10 12" id="KW-0560">Oxidoreductase</keyword>
<dbReference type="RefSeq" id="WP_245601122.1">
    <property type="nucleotide sequence ID" value="NZ_AZOD01000001.1"/>
</dbReference>
<feature type="domain" description="CMP/dCMP-type deaminase" evidence="13">
    <location>
        <begin position="4"/>
        <end position="129"/>
    </location>
</feature>
<dbReference type="InterPro" id="IPR016193">
    <property type="entry name" value="Cytidine_deaminase-like"/>
</dbReference>
<keyword evidence="9 12" id="KW-0521">NADP</keyword>
<dbReference type="InterPro" id="IPR024072">
    <property type="entry name" value="DHFR-like_dom_sf"/>
</dbReference>
<dbReference type="PANTHER" id="PTHR38011:SF7">
    <property type="entry name" value="2,5-DIAMINO-6-RIBOSYLAMINO-4(3H)-PYRIMIDINONE 5'-PHOSPHATE REDUCTASE"/>
    <property type="match status" value="1"/>
</dbReference>
<accession>A0ABZ3C5B4</accession>
<evidence type="ECO:0000256" key="8">
    <source>
        <dbReference type="ARBA" id="ARBA00022833"/>
    </source>
</evidence>
<evidence type="ECO:0000256" key="5">
    <source>
        <dbReference type="ARBA" id="ARBA00007417"/>
    </source>
</evidence>
<comment type="pathway">
    <text evidence="3 12">Cofactor biosynthesis; riboflavin biosynthesis; 5-amino-6-(D-ribitylamino)uracil from GTP: step 3/4.</text>
</comment>
<organism evidence="14 15">
    <name type="scientific">Ignatzschineria larvae DSM 13226</name>
    <dbReference type="NCBI Taxonomy" id="1111732"/>
    <lineage>
        <taxon>Bacteria</taxon>
        <taxon>Pseudomonadati</taxon>
        <taxon>Pseudomonadota</taxon>
        <taxon>Gammaproteobacteria</taxon>
        <taxon>Cardiobacteriales</taxon>
        <taxon>Ignatzschineriaceae</taxon>
        <taxon>Ignatzschineria</taxon>
    </lineage>
</organism>
<evidence type="ECO:0000259" key="13">
    <source>
        <dbReference type="PROSITE" id="PS51747"/>
    </source>
</evidence>
<keyword evidence="8 12" id="KW-0862">Zinc</keyword>
<evidence type="ECO:0000256" key="4">
    <source>
        <dbReference type="ARBA" id="ARBA00005259"/>
    </source>
</evidence>
<evidence type="ECO:0000256" key="12">
    <source>
        <dbReference type="PIRNR" id="PIRNR006769"/>
    </source>
</evidence>
<name>A0ABZ3C5B4_9GAMM</name>
<dbReference type="Proteomes" id="UP001449178">
    <property type="component" value="Chromosome"/>
</dbReference>